<dbReference type="PATRIC" id="fig|479117.4.peg.936"/>
<name>A0A150H7A3_9MICO</name>
<organism evidence="5 6">
    <name type="scientific">Brevibacterium ravenspurgense</name>
    <dbReference type="NCBI Taxonomy" id="479117"/>
    <lineage>
        <taxon>Bacteria</taxon>
        <taxon>Bacillati</taxon>
        <taxon>Actinomycetota</taxon>
        <taxon>Actinomycetes</taxon>
        <taxon>Micrococcales</taxon>
        <taxon>Brevibacteriaceae</taxon>
        <taxon>Brevibacterium</taxon>
    </lineage>
</organism>
<dbReference type="NCBIfam" id="TIGR03772">
    <property type="entry name" value="anch_rpt_subst"/>
    <property type="match status" value="1"/>
</dbReference>
<sequence length="511" mass="54728">MKVRRLLRVAAASAAALALTGCATGLPSSAEQLRVVATTGIIADLASHVAGDAAQVQPLVPKGADPHSYEPTLRDVRSIVYADVALTNYQMLEEHRLITTVDANLPKTAINAAVAESAVKHGANVIPLVEDVHLDTVWLGLRVHGTADSRGADRSSEVRLRMTGASVPEGASAHTFLTRSLGQTDVLFDTTDGFGQEDLVSLPPAAHTHVSWAFSKPGVYRLRFSAGLAARAEDSREERLASGEFAVVVGKDPATIPEMKDRRVVDGGHADITVDADAGRFALAVDKKGGGLEYLDPAETVVSVTNSAWRDIPRGASFLGPAGTPTYLLPQAVLGKHVHGEIDPHMWLSADNAIAYVKVIRDVFSRADPANAETYRANAAEYIDQLDQLDDEVRRDIDAIPKHRRHIVTAHDAYRYFADAYGLSIAGFASPHPGAEPSAADRRRLGDTIRNLDIPAVFLEPMGRSPALTDAAASEGAEICTLYSDTFDNHVSSYIELMRTNARTLKGCLAP</sequence>
<evidence type="ECO:0000256" key="4">
    <source>
        <dbReference type="SAM" id="SignalP"/>
    </source>
</evidence>
<dbReference type="Gene3D" id="3.40.50.1980">
    <property type="entry name" value="Nitrogenase molybdenum iron protein domain"/>
    <property type="match status" value="2"/>
</dbReference>
<dbReference type="PRINTS" id="PR00690">
    <property type="entry name" value="ADHESNFAMILY"/>
</dbReference>
<dbReference type="Pfam" id="PF01297">
    <property type="entry name" value="ZnuA"/>
    <property type="match status" value="2"/>
</dbReference>
<dbReference type="InterPro" id="IPR022434">
    <property type="entry name" value="ABC_LPXTG_lipo_actinobac"/>
</dbReference>
<dbReference type="PANTHER" id="PTHR42953">
    <property type="entry name" value="HIGH-AFFINITY ZINC UPTAKE SYSTEM PROTEIN ZNUA-RELATED"/>
    <property type="match status" value="1"/>
</dbReference>
<dbReference type="GO" id="GO:0030313">
    <property type="term" value="C:cell envelope"/>
    <property type="evidence" value="ECO:0007669"/>
    <property type="project" value="UniProtKB-SubCell"/>
</dbReference>
<evidence type="ECO:0000313" key="6">
    <source>
        <dbReference type="Proteomes" id="UP000243589"/>
    </source>
</evidence>
<dbReference type="InterPro" id="IPR006127">
    <property type="entry name" value="ZnuA-like"/>
</dbReference>
<dbReference type="GO" id="GO:0030001">
    <property type="term" value="P:metal ion transport"/>
    <property type="evidence" value="ECO:0007669"/>
    <property type="project" value="InterPro"/>
</dbReference>
<dbReference type="EMBL" id="LQQC01000010">
    <property type="protein sequence ID" value="KXZ57905.1"/>
    <property type="molecule type" value="Genomic_DNA"/>
</dbReference>
<dbReference type="PROSITE" id="PS51257">
    <property type="entry name" value="PROKAR_LIPOPROTEIN"/>
    <property type="match status" value="1"/>
</dbReference>
<dbReference type="SUPFAM" id="SSF53807">
    <property type="entry name" value="Helical backbone' metal receptor"/>
    <property type="match status" value="1"/>
</dbReference>
<dbReference type="InterPro" id="IPR006129">
    <property type="entry name" value="AdhesinB"/>
</dbReference>
<dbReference type="RefSeq" id="WP_062020766.1">
    <property type="nucleotide sequence ID" value="NZ_LQQC01000010.1"/>
</dbReference>
<dbReference type="AlphaFoldDB" id="A0A150H7A3"/>
<dbReference type="PRINTS" id="PR00691">
    <property type="entry name" value="ADHESINB"/>
</dbReference>
<keyword evidence="5" id="KW-0449">Lipoprotein</keyword>
<accession>A0A150H7A3</accession>
<protein>
    <submittedName>
        <fullName evidence="5">Manganese ABC transporter substrate-binding lipoprotein</fullName>
    </submittedName>
</protein>
<proteinExistence type="inferred from homology"/>
<feature type="signal peptide" evidence="4">
    <location>
        <begin position="1"/>
        <end position="18"/>
    </location>
</feature>
<evidence type="ECO:0000313" key="5">
    <source>
        <dbReference type="EMBL" id="KXZ57905.1"/>
    </source>
</evidence>
<keyword evidence="6" id="KW-1185">Reference proteome</keyword>
<evidence type="ECO:0000256" key="3">
    <source>
        <dbReference type="RuleBase" id="RU003512"/>
    </source>
</evidence>
<comment type="similarity">
    <text evidence="3">Belongs to the bacterial solute-binding protein 9 family.</text>
</comment>
<dbReference type="GO" id="GO:0046872">
    <property type="term" value="F:metal ion binding"/>
    <property type="evidence" value="ECO:0007669"/>
    <property type="project" value="UniProtKB-KW"/>
</dbReference>
<dbReference type="Proteomes" id="UP000243589">
    <property type="component" value="Unassembled WGS sequence"/>
</dbReference>
<dbReference type="NCBIfam" id="TIGR03769">
    <property type="entry name" value="P_ac_wall_RPT"/>
    <property type="match status" value="1"/>
</dbReference>
<evidence type="ECO:0000256" key="1">
    <source>
        <dbReference type="ARBA" id="ARBA00022448"/>
    </source>
</evidence>
<comment type="caution">
    <text evidence="5">The sequence shown here is derived from an EMBL/GenBank/DDBJ whole genome shotgun (WGS) entry which is preliminary data.</text>
</comment>
<reference evidence="5 6" key="1">
    <citation type="submission" date="2016-01" db="EMBL/GenBank/DDBJ databases">
        <title>Use of Whole Genome Sequencing to ascertain that Brevibacterium massiliense (Roux, Raoult 2009) is a later heterotypic synonym of Brevibacterium ravenspurgense (Mages 2008).</title>
        <authorList>
            <person name="Bernier A.-M."/>
            <person name="Burdz T."/>
            <person name="Huynh C."/>
            <person name="Pachecho A.L."/>
            <person name="Wiebe D."/>
            <person name="Bonner C."/>
            <person name="Bernard K."/>
        </authorList>
    </citation>
    <scope>NUCLEOTIDE SEQUENCE [LARGE SCALE GENOMIC DNA]</scope>
    <source>
        <strain evidence="5 6">CCUG56047</strain>
    </source>
</reference>
<gene>
    <name evidence="5" type="primary">psaA_2</name>
    <name evidence="5" type="ORF">Bravens_00936</name>
</gene>
<dbReference type="InterPro" id="IPR022435">
    <property type="entry name" value="Surface-anchored_actinobac"/>
</dbReference>
<dbReference type="NCBIfam" id="NF038134">
    <property type="entry name" value="choice_anch_M"/>
    <property type="match status" value="1"/>
</dbReference>
<feature type="chain" id="PRO_5038872106" evidence="4">
    <location>
        <begin position="19"/>
        <end position="511"/>
    </location>
</feature>
<dbReference type="GO" id="GO:0007155">
    <property type="term" value="P:cell adhesion"/>
    <property type="evidence" value="ECO:0007669"/>
    <property type="project" value="InterPro"/>
</dbReference>
<keyword evidence="1 3" id="KW-0813">Transport</keyword>
<dbReference type="InterPro" id="IPR050492">
    <property type="entry name" value="Bact_metal-bind_prot9"/>
</dbReference>
<evidence type="ECO:0000256" key="2">
    <source>
        <dbReference type="ARBA" id="ARBA00022729"/>
    </source>
</evidence>
<dbReference type="InterPro" id="IPR006128">
    <property type="entry name" value="Lipoprotein_PsaA-like"/>
</dbReference>
<keyword evidence="2 4" id="KW-0732">Signal</keyword>